<name>A0A0M3HPN2_ASCLU</name>
<dbReference type="Pfam" id="PF00651">
    <property type="entry name" value="BTB"/>
    <property type="match status" value="1"/>
</dbReference>
<dbReference type="Gene3D" id="3.30.710.10">
    <property type="entry name" value="Potassium Channel Kv1.1, Chain A"/>
    <property type="match status" value="1"/>
</dbReference>
<evidence type="ECO:0000256" key="4">
    <source>
        <dbReference type="ARBA" id="ARBA00022833"/>
    </source>
</evidence>
<dbReference type="PANTHER" id="PTHR24379:SF121">
    <property type="entry name" value="C2H2-TYPE DOMAIN-CONTAINING PROTEIN"/>
    <property type="match status" value="1"/>
</dbReference>
<keyword evidence="3" id="KW-0863">Zinc-finger</keyword>
<dbReference type="GO" id="GO:0008270">
    <property type="term" value="F:zinc ion binding"/>
    <property type="evidence" value="ECO:0007669"/>
    <property type="project" value="UniProtKB-KW"/>
</dbReference>
<dbReference type="PROSITE" id="PS50097">
    <property type="entry name" value="BTB"/>
    <property type="match status" value="1"/>
</dbReference>
<dbReference type="PROSITE" id="PS00028">
    <property type="entry name" value="ZINC_FINGER_C2H2_1"/>
    <property type="match status" value="1"/>
</dbReference>
<dbReference type="PANTHER" id="PTHR24379">
    <property type="entry name" value="KRAB AND ZINC FINGER DOMAIN-CONTAINING"/>
    <property type="match status" value="1"/>
</dbReference>
<keyword evidence="4" id="KW-0862">Zinc</keyword>
<feature type="domain" description="BTB" evidence="5">
    <location>
        <begin position="12"/>
        <end position="82"/>
    </location>
</feature>
<proteinExistence type="predicted"/>
<evidence type="ECO:0000256" key="1">
    <source>
        <dbReference type="ARBA" id="ARBA00022723"/>
    </source>
</evidence>
<accession>A0A0M3HPN2</accession>
<sequence>LQSSIPLERCFVSEERIIAHRLVLAASSPYLRSLVEACTPVVPGLLPVVPTIEINLGALPNAVQAFKIILNFLYSGELDLETVDPFQILQVSHLCQIVTAELRLTSMLTQSLLRLQEEKANAQSSLLSLMHTALPASVEIKWLLAMQMLKLQQTGNLYSQPLSVGQMPEQQLNTTGIPTASSVVHVITSAKASPLNTLGGSPSREQCDSPDSVITLRSIASGVAISSPRNCTIKDKAGEVIVPSNDKEGWCRNKKYIERVSNGFMCTVCRKVYGRYNSVSYHVTIYHRNPPIRCDENGCQFTTREARYIHFHKYYRHHIPLPESIDLGCRKCPFCRHVSKSPAMLEKHISRHVPDCTRDGRHYKCPKCTTTAVSQREIYEHVLQHQENTLQCDQCNYRGRTSTNLDQHKLFKHSKEMFKEKLECVECNFKCVSGDGLIYHYERMHRMNTTSEDELQENGSDFASTSTTNRLMNIRRCDDYKNSSAVTLCNKTISDEVEEQDEPMCLVIRKSDS</sequence>
<evidence type="ECO:0000259" key="5">
    <source>
        <dbReference type="PROSITE" id="PS50097"/>
    </source>
</evidence>
<keyword evidence="6" id="KW-1185">Reference proteome</keyword>
<evidence type="ECO:0000313" key="6">
    <source>
        <dbReference type="Proteomes" id="UP000036681"/>
    </source>
</evidence>
<dbReference type="InterPro" id="IPR013087">
    <property type="entry name" value="Znf_C2H2_type"/>
</dbReference>
<dbReference type="SUPFAM" id="SSF57667">
    <property type="entry name" value="beta-beta-alpha zinc fingers"/>
    <property type="match status" value="1"/>
</dbReference>
<keyword evidence="2" id="KW-0677">Repeat</keyword>
<dbReference type="WBParaSite" id="ALUE_0000389901-mRNA-1">
    <property type="protein sequence ID" value="ALUE_0000389901-mRNA-1"/>
    <property type="gene ID" value="ALUE_0000389901"/>
</dbReference>
<organism evidence="6 7">
    <name type="scientific">Ascaris lumbricoides</name>
    <name type="common">Giant roundworm</name>
    <dbReference type="NCBI Taxonomy" id="6252"/>
    <lineage>
        <taxon>Eukaryota</taxon>
        <taxon>Metazoa</taxon>
        <taxon>Ecdysozoa</taxon>
        <taxon>Nematoda</taxon>
        <taxon>Chromadorea</taxon>
        <taxon>Rhabditida</taxon>
        <taxon>Spirurina</taxon>
        <taxon>Ascaridomorpha</taxon>
        <taxon>Ascaridoidea</taxon>
        <taxon>Ascarididae</taxon>
        <taxon>Ascaris</taxon>
    </lineage>
</organism>
<dbReference type="SMART" id="SM00355">
    <property type="entry name" value="ZnF_C2H2"/>
    <property type="match status" value="6"/>
</dbReference>
<dbReference type="InterPro" id="IPR000210">
    <property type="entry name" value="BTB/POZ_dom"/>
</dbReference>
<dbReference type="AlphaFoldDB" id="A0A0M3HPN2"/>
<evidence type="ECO:0000256" key="2">
    <source>
        <dbReference type="ARBA" id="ARBA00022737"/>
    </source>
</evidence>
<dbReference type="InterPro" id="IPR036236">
    <property type="entry name" value="Znf_C2H2_sf"/>
</dbReference>
<protein>
    <submittedName>
        <fullName evidence="7">BTB domain-containing protein</fullName>
    </submittedName>
</protein>
<dbReference type="Gene3D" id="3.30.160.60">
    <property type="entry name" value="Classic Zinc Finger"/>
    <property type="match status" value="2"/>
</dbReference>
<keyword evidence="1" id="KW-0479">Metal-binding</keyword>
<dbReference type="SUPFAM" id="SSF54695">
    <property type="entry name" value="POZ domain"/>
    <property type="match status" value="1"/>
</dbReference>
<evidence type="ECO:0000313" key="7">
    <source>
        <dbReference type="WBParaSite" id="ALUE_0000389901-mRNA-1"/>
    </source>
</evidence>
<dbReference type="CDD" id="cd18186">
    <property type="entry name" value="BTB_POZ_ZBTB_KLHL-like"/>
    <property type="match status" value="1"/>
</dbReference>
<dbReference type="Proteomes" id="UP000036681">
    <property type="component" value="Unplaced"/>
</dbReference>
<dbReference type="InterPro" id="IPR011333">
    <property type="entry name" value="SKP1/BTB/POZ_sf"/>
</dbReference>
<reference evidence="7" key="1">
    <citation type="submission" date="2016-05" db="UniProtKB">
        <authorList>
            <consortium name="WormBaseParasite"/>
        </authorList>
    </citation>
    <scope>IDENTIFICATION</scope>
</reference>
<evidence type="ECO:0000256" key="3">
    <source>
        <dbReference type="ARBA" id="ARBA00022771"/>
    </source>
</evidence>